<dbReference type="Proteomes" id="UP000242224">
    <property type="component" value="Unassembled WGS sequence"/>
</dbReference>
<gene>
    <name evidence="1" type="ORF">BMG00_00250</name>
</gene>
<evidence type="ECO:0008006" key="3">
    <source>
        <dbReference type="Google" id="ProtNLM"/>
    </source>
</evidence>
<sequence>MLHDRYLRLLPGGQLKPGDIFLMRFPYGSDRKRDGEFDIPPGTRPCLLLSRGLIGDAPMNIVAPGVSPEGRLLREDDIVIADDDQAAACGLYRPTMFRASHRLFIATGSDLFERNARIGRLGPAQREQFEAVEKLLATAPREVRSRLRPRVAIYRPKPLIQP</sequence>
<comment type="caution">
    <text evidence="1">The sequence shown here is derived from an EMBL/GenBank/DDBJ whole genome shotgun (WGS) entry which is preliminary data.</text>
</comment>
<reference evidence="1 2" key="1">
    <citation type="submission" date="2016-11" db="EMBL/GenBank/DDBJ databases">
        <title>A multilocus sequence analysis scheme for characterization of bacteria in the genus Thioclava.</title>
        <authorList>
            <person name="Liu Y."/>
            <person name="Shao Z."/>
        </authorList>
    </citation>
    <scope>NUCLEOTIDE SEQUENCE [LARGE SCALE GENOMIC DNA]</scope>
    <source>
        <strain evidence="1 2">11.10-0-13</strain>
    </source>
</reference>
<dbReference type="RefSeq" id="WP_078573035.1">
    <property type="nucleotide sequence ID" value="NZ_MPZS01000001.1"/>
</dbReference>
<proteinExistence type="predicted"/>
<evidence type="ECO:0000313" key="2">
    <source>
        <dbReference type="Proteomes" id="UP000242224"/>
    </source>
</evidence>
<protein>
    <recommendedName>
        <fullName evidence="3">Type II toxin-antitoxin system PemK/MazF family toxin</fullName>
    </recommendedName>
</protein>
<keyword evidence="2" id="KW-1185">Reference proteome</keyword>
<evidence type="ECO:0000313" key="1">
    <source>
        <dbReference type="EMBL" id="OOY12339.1"/>
    </source>
</evidence>
<dbReference type="EMBL" id="MPZS01000001">
    <property type="protein sequence ID" value="OOY12339.1"/>
    <property type="molecule type" value="Genomic_DNA"/>
</dbReference>
<accession>A0ABX3MLA3</accession>
<name>A0ABX3MLA3_9RHOB</name>
<organism evidence="1 2">
    <name type="scientific">Thioclava marina</name>
    <dbReference type="NCBI Taxonomy" id="1915077"/>
    <lineage>
        <taxon>Bacteria</taxon>
        <taxon>Pseudomonadati</taxon>
        <taxon>Pseudomonadota</taxon>
        <taxon>Alphaproteobacteria</taxon>
        <taxon>Rhodobacterales</taxon>
        <taxon>Paracoccaceae</taxon>
        <taxon>Thioclava</taxon>
    </lineage>
</organism>